<proteinExistence type="inferred from homology"/>
<keyword evidence="3" id="KW-0175">Coiled coil</keyword>
<dbReference type="EMBL" id="LIYD01000005">
    <property type="protein sequence ID" value="KOS07448.1"/>
    <property type="molecule type" value="Genomic_DNA"/>
</dbReference>
<evidence type="ECO:0000256" key="1">
    <source>
        <dbReference type="ARBA" id="ARBA00009091"/>
    </source>
</evidence>
<dbReference type="GO" id="GO:0005829">
    <property type="term" value="C:cytosol"/>
    <property type="evidence" value="ECO:0007669"/>
    <property type="project" value="TreeGrafter"/>
</dbReference>
<dbReference type="Proteomes" id="UP000037755">
    <property type="component" value="Unassembled WGS sequence"/>
</dbReference>
<feature type="compositionally biased region" description="Acidic residues" evidence="4">
    <location>
        <begin position="349"/>
        <end position="360"/>
    </location>
</feature>
<dbReference type="Pfam" id="PF03938">
    <property type="entry name" value="OmpH"/>
    <property type="match status" value="1"/>
</dbReference>
<dbReference type="STRING" id="1202724.AM493_16395"/>
<dbReference type="GO" id="GO:0051082">
    <property type="term" value="F:unfolded protein binding"/>
    <property type="evidence" value="ECO:0007669"/>
    <property type="project" value="InterPro"/>
</dbReference>
<evidence type="ECO:0000313" key="6">
    <source>
        <dbReference type="EMBL" id="KOS07448.1"/>
    </source>
</evidence>
<feature type="compositionally biased region" description="Basic and acidic residues" evidence="4">
    <location>
        <begin position="204"/>
        <end position="251"/>
    </location>
</feature>
<dbReference type="RefSeq" id="WP_143090407.1">
    <property type="nucleotide sequence ID" value="NZ_FOYA01000011.1"/>
</dbReference>
<feature type="coiled-coil region" evidence="3">
    <location>
        <begin position="47"/>
        <end position="107"/>
    </location>
</feature>
<dbReference type="InterPro" id="IPR024930">
    <property type="entry name" value="Skp_dom_sf"/>
</dbReference>
<feature type="compositionally biased region" description="Polar residues" evidence="4">
    <location>
        <begin position="252"/>
        <end position="265"/>
    </location>
</feature>
<comment type="similarity">
    <text evidence="1">Belongs to the Skp family.</text>
</comment>
<gene>
    <name evidence="6" type="ORF">AM493_16395</name>
</gene>
<evidence type="ECO:0000256" key="4">
    <source>
        <dbReference type="SAM" id="MobiDB-lite"/>
    </source>
</evidence>
<dbReference type="PANTHER" id="PTHR35089">
    <property type="entry name" value="CHAPERONE PROTEIN SKP"/>
    <property type="match status" value="1"/>
</dbReference>
<evidence type="ECO:0008006" key="8">
    <source>
        <dbReference type="Google" id="ProtNLM"/>
    </source>
</evidence>
<dbReference type="SMART" id="SM00935">
    <property type="entry name" value="OmpH"/>
    <property type="match status" value="1"/>
</dbReference>
<evidence type="ECO:0000256" key="3">
    <source>
        <dbReference type="SAM" id="Coils"/>
    </source>
</evidence>
<accession>A0A0M8MKK7</accession>
<keyword evidence="7" id="KW-1185">Reference proteome</keyword>
<feature type="compositionally biased region" description="Basic and acidic residues" evidence="4">
    <location>
        <begin position="179"/>
        <end position="197"/>
    </location>
</feature>
<name>A0A0M8MKK7_9FLAO</name>
<feature type="chain" id="PRO_5005818528" description="Outer membrane chaperone Skp" evidence="5">
    <location>
        <begin position="20"/>
        <end position="360"/>
    </location>
</feature>
<dbReference type="GO" id="GO:0050821">
    <property type="term" value="P:protein stabilization"/>
    <property type="evidence" value="ECO:0007669"/>
    <property type="project" value="TreeGrafter"/>
</dbReference>
<comment type="caution">
    <text evidence="6">The sequence shown here is derived from an EMBL/GenBank/DDBJ whole genome shotgun (WGS) entry which is preliminary data.</text>
</comment>
<protein>
    <recommendedName>
        <fullName evidence="8">Outer membrane chaperone Skp</fullName>
    </recommendedName>
</protein>
<evidence type="ECO:0000256" key="5">
    <source>
        <dbReference type="SAM" id="SignalP"/>
    </source>
</evidence>
<reference evidence="6 7" key="1">
    <citation type="submission" date="2015-08" db="EMBL/GenBank/DDBJ databases">
        <title>Whole genome sequence of Flavobacterium akiainvivens IK-1T, from decaying Wikstroemia oahuensis, an endemic Hawaiian shrub.</title>
        <authorList>
            <person name="Wan X."/>
            <person name="Hou S."/>
            <person name="Saito J."/>
            <person name="Donachie S."/>
        </authorList>
    </citation>
    <scope>NUCLEOTIDE SEQUENCE [LARGE SCALE GENOMIC DNA]</scope>
    <source>
        <strain evidence="6 7">IK-1</strain>
    </source>
</reference>
<dbReference type="InterPro" id="IPR005632">
    <property type="entry name" value="Chaperone_Skp"/>
</dbReference>
<keyword evidence="2 5" id="KW-0732">Signal</keyword>
<dbReference type="Gene3D" id="3.30.910.20">
    <property type="entry name" value="Skp domain"/>
    <property type="match status" value="1"/>
</dbReference>
<feature type="signal peptide" evidence="5">
    <location>
        <begin position="1"/>
        <end position="19"/>
    </location>
</feature>
<evidence type="ECO:0000313" key="7">
    <source>
        <dbReference type="Proteomes" id="UP000037755"/>
    </source>
</evidence>
<organism evidence="6 7">
    <name type="scientific">Flavobacterium akiainvivens</name>
    <dbReference type="NCBI Taxonomy" id="1202724"/>
    <lineage>
        <taxon>Bacteria</taxon>
        <taxon>Pseudomonadati</taxon>
        <taxon>Bacteroidota</taxon>
        <taxon>Flavobacteriia</taxon>
        <taxon>Flavobacteriales</taxon>
        <taxon>Flavobacteriaceae</taxon>
        <taxon>Flavobacterium</taxon>
    </lineage>
</organism>
<sequence>MKKFIIAFFTLIATASVFAQGGGRVLKIGYIDMNYILEKSPDYAEAKNQLEQRAGKWKQEMDAKKNEISRLKEALQTEKALLTKELIEEREEEIQFLEKDLSDYQQAKFGPNGELISQKSVLVKPIQDQVFTIIQDIAENRKYDFIFDKSSDMTMLFAAKKYDLSDLIVKRLSRAAKTDKMSSKERKALEEQEAKEELENDPDFAARKLAQDEKKAERERKLEERKAQKEAKIKEAQDKKEQQKAERDAKRNGTTAKPANSTTQADNDDAIEQPAGTQKNTAPAGATASEKAAEAKAERERKIEERKKLIEERQKQQEAEREAARKKREDKKAEQAAKKEGNSTPADPTDGDDAAPQDGQ</sequence>
<dbReference type="PANTHER" id="PTHR35089:SF1">
    <property type="entry name" value="CHAPERONE PROTEIN SKP"/>
    <property type="match status" value="1"/>
</dbReference>
<dbReference type="AlphaFoldDB" id="A0A0M8MKK7"/>
<dbReference type="PATRIC" id="fig|1202724.3.peg.3405"/>
<feature type="compositionally biased region" description="Basic and acidic residues" evidence="4">
    <location>
        <begin position="330"/>
        <end position="341"/>
    </location>
</feature>
<feature type="region of interest" description="Disordered" evidence="4">
    <location>
        <begin position="179"/>
        <end position="360"/>
    </location>
</feature>
<feature type="compositionally biased region" description="Basic and acidic residues" evidence="4">
    <location>
        <begin position="291"/>
        <end position="323"/>
    </location>
</feature>
<dbReference type="SUPFAM" id="SSF111384">
    <property type="entry name" value="OmpH-like"/>
    <property type="match status" value="1"/>
</dbReference>
<evidence type="ECO:0000256" key="2">
    <source>
        <dbReference type="ARBA" id="ARBA00022729"/>
    </source>
</evidence>
<dbReference type="OrthoDB" id="9788552at2"/>